<organism evidence="1 2">
    <name type="scientific">Brasilonema sennae CENA114</name>
    <dbReference type="NCBI Taxonomy" id="415709"/>
    <lineage>
        <taxon>Bacteria</taxon>
        <taxon>Bacillati</taxon>
        <taxon>Cyanobacteriota</taxon>
        <taxon>Cyanophyceae</taxon>
        <taxon>Nostocales</taxon>
        <taxon>Scytonemataceae</taxon>
        <taxon>Brasilonema</taxon>
        <taxon>Bromeliae group (in: Brasilonema)</taxon>
    </lineage>
</organism>
<dbReference type="InterPro" id="IPR019660">
    <property type="entry name" value="Put_sensory_transdc_reg_YbjN"/>
</dbReference>
<reference evidence="1 2" key="1">
    <citation type="submission" date="2018-06" db="EMBL/GenBank/DDBJ databases">
        <title>Comparative genomics of Brasilonema spp. strains.</title>
        <authorList>
            <person name="Alvarenga D.O."/>
            <person name="Fiore M.F."/>
            <person name="Varani A.M."/>
        </authorList>
    </citation>
    <scope>NUCLEOTIDE SEQUENCE [LARGE SCALE GENOMIC DNA]</scope>
    <source>
        <strain evidence="1 2">CENA114</strain>
    </source>
</reference>
<name>A0A856MEN4_9CYAN</name>
<dbReference type="EMBL" id="CP030118">
    <property type="protein sequence ID" value="QDL09158.1"/>
    <property type="molecule type" value="Genomic_DNA"/>
</dbReference>
<evidence type="ECO:0000313" key="1">
    <source>
        <dbReference type="EMBL" id="QDL09158.1"/>
    </source>
</evidence>
<dbReference type="Proteomes" id="UP000503129">
    <property type="component" value="Chromosome"/>
</dbReference>
<dbReference type="Gene3D" id="3.30.1460.10">
    <property type="match status" value="1"/>
</dbReference>
<dbReference type="KEGG" id="bsen:DP114_15745"/>
<accession>A0A856MEN4</accession>
<dbReference type="SUPFAM" id="SSF69635">
    <property type="entry name" value="Type III secretory system chaperone-like"/>
    <property type="match status" value="1"/>
</dbReference>
<dbReference type="Pfam" id="PF10722">
    <property type="entry name" value="YbjN"/>
    <property type="match status" value="1"/>
</dbReference>
<evidence type="ECO:0000313" key="2">
    <source>
        <dbReference type="Proteomes" id="UP000503129"/>
    </source>
</evidence>
<dbReference type="RefSeq" id="WP_169264803.1">
    <property type="nucleotide sequence ID" value="NZ_CAWOXK010000001.1"/>
</dbReference>
<dbReference type="CDD" id="cd17036">
    <property type="entry name" value="T3SC_YbjN-like_1"/>
    <property type="match status" value="1"/>
</dbReference>
<keyword evidence="2" id="KW-1185">Reference proteome</keyword>
<gene>
    <name evidence="1" type="ORF">DP114_15745</name>
</gene>
<protein>
    <submittedName>
        <fullName evidence="1">YbjN domain-containing protein</fullName>
    </submittedName>
</protein>
<sequence length="167" mass="18669">MTSYQSNPETLESESTSTDELINEIIEETNDINYVEIIENVIDTLEQDDSAMVSQPSEGGYRWKFKYGTVEVYVQLTGRTDEDTLTVWSAVLKLPAKDEPKLMRQLLEMNASSTFESRFAFIENQVVVLATRTLADLSAGEASRLITIVATIADNNDEILQSEFGVA</sequence>
<dbReference type="AlphaFoldDB" id="A0A856MEN4"/>
<proteinExistence type="predicted"/>